<proteinExistence type="predicted"/>
<reference evidence="2" key="1">
    <citation type="submission" date="2021-01" db="EMBL/GenBank/DDBJ databases">
        <title>Ramlibacter sp. strain AW1 16S ribosomal RNA gene Genome sequencing and assembly.</title>
        <authorList>
            <person name="Kang M."/>
        </authorList>
    </citation>
    <scope>NUCLEOTIDE SEQUENCE</scope>
    <source>
        <strain evidence="2">AW1</strain>
    </source>
</reference>
<gene>
    <name evidence="2" type="ORF">JI739_09375</name>
</gene>
<protein>
    <submittedName>
        <fullName evidence="2">Uncharacterized protein</fullName>
    </submittedName>
</protein>
<evidence type="ECO:0000313" key="3">
    <source>
        <dbReference type="Proteomes" id="UP000613011"/>
    </source>
</evidence>
<sequence length="72" mass="7324">MGRVLVVVLMGLSLQDMDSMACETRAAKAAACSFVKPSSVLITAPSPASPSFDPETSRAGAVGVTTPTVRLA</sequence>
<evidence type="ECO:0000256" key="1">
    <source>
        <dbReference type="SAM" id="MobiDB-lite"/>
    </source>
</evidence>
<dbReference type="RefSeq" id="WP_201683756.1">
    <property type="nucleotide sequence ID" value="NZ_JAEQNA010000002.1"/>
</dbReference>
<comment type="caution">
    <text evidence="2">The sequence shown here is derived from an EMBL/GenBank/DDBJ whole genome shotgun (WGS) entry which is preliminary data.</text>
</comment>
<evidence type="ECO:0000313" key="2">
    <source>
        <dbReference type="EMBL" id="MBL0420551.1"/>
    </source>
</evidence>
<dbReference type="EMBL" id="JAEQNA010000002">
    <property type="protein sequence ID" value="MBL0420551.1"/>
    <property type="molecule type" value="Genomic_DNA"/>
</dbReference>
<feature type="region of interest" description="Disordered" evidence="1">
    <location>
        <begin position="46"/>
        <end position="72"/>
    </location>
</feature>
<organism evidence="2 3">
    <name type="scientific">Ramlibacter aurantiacus</name>
    <dbReference type="NCBI Taxonomy" id="2801330"/>
    <lineage>
        <taxon>Bacteria</taxon>
        <taxon>Pseudomonadati</taxon>
        <taxon>Pseudomonadota</taxon>
        <taxon>Betaproteobacteria</taxon>
        <taxon>Burkholderiales</taxon>
        <taxon>Comamonadaceae</taxon>
        <taxon>Ramlibacter</taxon>
    </lineage>
</organism>
<accession>A0A936ZQB7</accession>
<name>A0A936ZQB7_9BURK</name>
<dbReference type="Proteomes" id="UP000613011">
    <property type="component" value="Unassembled WGS sequence"/>
</dbReference>
<dbReference type="AlphaFoldDB" id="A0A936ZQB7"/>
<keyword evidence="3" id="KW-1185">Reference proteome</keyword>